<sequence>MNSPVDDLLKLPGITVERYSQVEGCIFFDIKIDSAQVNCYRCSQSSQELHRQTILLVRD</sequence>
<dbReference type="RefSeq" id="WP_226579705.1">
    <property type="nucleotide sequence ID" value="NZ_BLAY01000033.1"/>
</dbReference>
<dbReference type="AlphaFoldDB" id="A0AAV3WGS7"/>
<name>A0AAV3WGS7_9CYAN</name>
<dbReference type="EMBL" id="BLAY01000033">
    <property type="protein sequence ID" value="GET37734.1"/>
    <property type="molecule type" value="Genomic_DNA"/>
</dbReference>
<protein>
    <submittedName>
        <fullName evidence="1">Uncharacterized protein</fullName>
    </submittedName>
</protein>
<comment type="caution">
    <text evidence="1">The sequence shown here is derived from an EMBL/GenBank/DDBJ whole genome shotgun (WGS) entry which is preliminary data.</text>
</comment>
<proteinExistence type="predicted"/>
<evidence type="ECO:0000313" key="2">
    <source>
        <dbReference type="Proteomes" id="UP001050975"/>
    </source>
</evidence>
<evidence type="ECO:0000313" key="1">
    <source>
        <dbReference type="EMBL" id="GET37734.1"/>
    </source>
</evidence>
<reference evidence="1" key="1">
    <citation type="submission" date="2019-10" db="EMBL/GenBank/DDBJ databases">
        <title>Draft genome sequece of Microseira wollei NIES-4236.</title>
        <authorList>
            <person name="Yamaguchi H."/>
            <person name="Suzuki S."/>
            <person name="Kawachi M."/>
        </authorList>
    </citation>
    <scope>NUCLEOTIDE SEQUENCE</scope>
    <source>
        <strain evidence="1">NIES-4236</strain>
    </source>
</reference>
<accession>A0AAV3WGS7</accession>
<gene>
    <name evidence="1" type="ORF">MiSe_24880</name>
</gene>
<organism evidence="1 2">
    <name type="scientific">Microseira wollei NIES-4236</name>
    <dbReference type="NCBI Taxonomy" id="2530354"/>
    <lineage>
        <taxon>Bacteria</taxon>
        <taxon>Bacillati</taxon>
        <taxon>Cyanobacteriota</taxon>
        <taxon>Cyanophyceae</taxon>
        <taxon>Oscillatoriophycideae</taxon>
        <taxon>Aerosakkonematales</taxon>
        <taxon>Aerosakkonemataceae</taxon>
        <taxon>Microseira</taxon>
    </lineage>
</organism>
<keyword evidence="2" id="KW-1185">Reference proteome</keyword>
<dbReference type="Proteomes" id="UP001050975">
    <property type="component" value="Unassembled WGS sequence"/>
</dbReference>